<sequence>MTESTAPLDEEWTFDGLLFLGGGLVVALVFGPAAIAFIAEPWLGVYTGATCWFMAMGYESGLIPQFKWEVQRRLWPTSVVDEQSAMEDN</sequence>
<dbReference type="STRING" id="1202768.SAMN05216285_4209"/>
<feature type="transmembrane region" description="Helical" evidence="1">
    <location>
        <begin position="12"/>
        <end position="39"/>
    </location>
</feature>
<dbReference type="AlphaFoldDB" id="A0A1I0QZ12"/>
<accession>A0A1I0QZ12</accession>
<keyword evidence="1" id="KW-1133">Transmembrane helix</keyword>
<evidence type="ECO:0000313" key="3">
    <source>
        <dbReference type="Proteomes" id="UP000183275"/>
    </source>
</evidence>
<evidence type="ECO:0000313" key="2">
    <source>
        <dbReference type="EMBL" id="SEW33127.1"/>
    </source>
</evidence>
<dbReference type="EMBL" id="FOIS01000007">
    <property type="protein sequence ID" value="SEW33127.1"/>
    <property type="molecule type" value="Genomic_DNA"/>
</dbReference>
<name>A0A1I0QZ12_9EURY</name>
<proteinExistence type="predicted"/>
<keyword evidence="1" id="KW-0812">Transmembrane</keyword>
<organism evidence="2 3">
    <name type="scientific">Natrinema salifodinae</name>
    <dbReference type="NCBI Taxonomy" id="1202768"/>
    <lineage>
        <taxon>Archaea</taxon>
        <taxon>Methanobacteriati</taxon>
        <taxon>Methanobacteriota</taxon>
        <taxon>Stenosarchaea group</taxon>
        <taxon>Halobacteria</taxon>
        <taxon>Halobacteriales</taxon>
        <taxon>Natrialbaceae</taxon>
        <taxon>Natrinema</taxon>
    </lineage>
</organism>
<reference evidence="3" key="1">
    <citation type="submission" date="2016-10" db="EMBL/GenBank/DDBJ databases">
        <authorList>
            <person name="Varghese N."/>
        </authorList>
    </citation>
    <scope>NUCLEOTIDE SEQUENCE [LARGE SCALE GENOMIC DNA]</scope>
    <source>
        <strain evidence="3">CGMCC 1.12284</strain>
    </source>
</reference>
<keyword evidence="1" id="KW-0472">Membrane</keyword>
<dbReference type="RefSeq" id="WP_049991439.1">
    <property type="nucleotide sequence ID" value="NZ_FOIS01000007.1"/>
</dbReference>
<evidence type="ECO:0000256" key="1">
    <source>
        <dbReference type="SAM" id="Phobius"/>
    </source>
</evidence>
<keyword evidence="3" id="KW-1185">Reference proteome</keyword>
<dbReference type="Proteomes" id="UP000183275">
    <property type="component" value="Unassembled WGS sequence"/>
</dbReference>
<protein>
    <submittedName>
        <fullName evidence="2">Uncharacterized protein</fullName>
    </submittedName>
</protein>
<gene>
    <name evidence="2" type="ORF">SAMN05216285_4209</name>
</gene>
<feature type="transmembrane region" description="Helical" evidence="1">
    <location>
        <begin position="45"/>
        <end position="63"/>
    </location>
</feature>